<name>A0A7G3APG7_LUTLO</name>
<organism evidence="2">
    <name type="scientific">Lutzomyia longipalpis</name>
    <name type="common">Sand fly</name>
    <dbReference type="NCBI Taxonomy" id="7200"/>
    <lineage>
        <taxon>Eukaryota</taxon>
        <taxon>Metazoa</taxon>
        <taxon>Ecdysozoa</taxon>
        <taxon>Arthropoda</taxon>
        <taxon>Hexapoda</taxon>
        <taxon>Insecta</taxon>
        <taxon>Pterygota</taxon>
        <taxon>Neoptera</taxon>
        <taxon>Endopterygota</taxon>
        <taxon>Diptera</taxon>
        <taxon>Nematocera</taxon>
        <taxon>Psychodoidea</taxon>
        <taxon>Psychodidae</taxon>
        <taxon>Lutzomyia</taxon>
        <taxon>Lutzomyia</taxon>
    </lineage>
</organism>
<reference evidence="2" key="1">
    <citation type="journal article" date="2020" name="BMC">
        <title>Leishmania infection induces a limited differential gene expression in the sand fly midgut.</title>
        <authorList>
            <person name="Coutinho-Abreu I.V."/>
            <person name="Serafim T.D."/>
            <person name="Meneses C."/>
            <person name="Kamhawi S."/>
            <person name="Oliveira F."/>
            <person name="Valenzuela J.G."/>
        </authorList>
    </citation>
    <scope>NUCLEOTIDE SEQUENCE</scope>
    <source>
        <strain evidence="2">Jacobina</strain>
        <tissue evidence="2">Midgut</tissue>
    </source>
</reference>
<keyword evidence="1" id="KW-0812">Transmembrane</keyword>
<dbReference type="AlphaFoldDB" id="A0A7G3APG7"/>
<feature type="transmembrane region" description="Helical" evidence="1">
    <location>
        <begin position="12"/>
        <end position="37"/>
    </location>
</feature>
<evidence type="ECO:0000256" key="1">
    <source>
        <dbReference type="SAM" id="Phobius"/>
    </source>
</evidence>
<proteinExistence type="predicted"/>
<sequence length="128" mass="13471">MAAWVSRKNNAYADTGFCGSFGSLFFFFFCTLGFLLAADEFEPFIPCIFPLPLGEFAESLISGSGDGRFNVFTGIPLSSLSSLVVPVSVCPCTPCGGDLPMYPPPVLICGDICGAICGDCWGGCIINI</sequence>
<dbReference type="EMBL" id="GITU01004443">
    <property type="protein sequence ID" value="MBC1173146.1"/>
    <property type="molecule type" value="Transcribed_RNA"/>
</dbReference>
<evidence type="ECO:0000313" key="2">
    <source>
        <dbReference type="EMBL" id="MBC1173146.1"/>
    </source>
</evidence>
<keyword evidence="1" id="KW-0472">Membrane</keyword>
<accession>A0A7G3APG7</accession>
<keyword evidence="1" id="KW-1133">Transmembrane helix</keyword>
<protein>
    <submittedName>
        <fullName evidence="2">Putative secreted protein</fullName>
    </submittedName>
</protein>